<dbReference type="Proteomes" id="UP000230233">
    <property type="component" value="Chromosome X"/>
</dbReference>
<evidence type="ECO:0000259" key="2">
    <source>
        <dbReference type="PROSITE" id="PS50011"/>
    </source>
</evidence>
<feature type="domain" description="Protein kinase" evidence="2">
    <location>
        <begin position="43"/>
        <end position="319"/>
    </location>
</feature>
<gene>
    <name evidence="3" type="primary">Cnig_chr_X.g25181</name>
    <name evidence="3" type="ORF">B9Z55_025181</name>
</gene>
<dbReference type="AlphaFoldDB" id="A0A2G5SXC6"/>
<name>A0A2G5SXC6_9PELO</name>
<organism evidence="3 4">
    <name type="scientific">Caenorhabditis nigoni</name>
    <dbReference type="NCBI Taxonomy" id="1611254"/>
    <lineage>
        <taxon>Eukaryota</taxon>
        <taxon>Metazoa</taxon>
        <taxon>Ecdysozoa</taxon>
        <taxon>Nematoda</taxon>
        <taxon>Chromadorea</taxon>
        <taxon>Rhabditida</taxon>
        <taxon>Rhabditina</taxon>
        <taxon>Rhabditomorpha</taxon>
        <taxon>Rhabditoidea</taxon>
        <taxon>Rhabditidae</taxon>
        <taxon>Peloderinae</taxon>
        <taxon>Caenorhabditis</taxon>
    </lineage>
</organism>
<dbReference type="Pfam" id="PF00069">
    <property type="entry name" value="Pkinase"/>
    <property type="match status" value="1"/>
</dbReference>
<dbReference type="InterPro" id="IPR011009">
    <property type="entry name" value="Kinase-like_dom_sf"/>
</dbReference>
<dbReference type="EMBL" id="PDUG01000006">
    <property type="protein sequence ID" value="PIC19744.1"/>
    <property type="molecule type" value="Genomic_DNA"/>
</dbReference>
<dbReference type="PROSITE" id="PS00107">
    <property type="entry name" value="PROTEIN_KINASE_ATP"/>
    <property type="match status" value="1"/>
</dbReference>
<feature type="binding site" evidence="1">
    <location>
        <position position="77"/>
    </location>
    <ligand>
        <name>ATP</name>
        <dbReference type="ChEBI" id="CHEBI:30616"/>
    </ligand>
</feature>
<dbReference type="GO" id="GO:0044773">
    <property type="term" value="P:mitotic DNA damage checkpoint signaling"/>
    <property type="evidence" value="ECO:0007669"/>
    <property type="project" value="TreeGrafter"/>
</dbReference>
<reference evidence="4" key="1">
    <citation type="submission" date="2017-10" db="EMBL/GenBank/DDBJ databases">
        <title>Rapid genome shrinkage in a self-fertile nematode reveals novel sperm competition proteins.</title>
        <authorList>
            <person name="Yin D."/>
            <person name="Schwarz E.M."/>
            <person name="Thomas C.G."/>
            <person name="Felde R.L."/>
            <person name="Korf I.F."/>
            <person name="Cutter A.D."/>
            <person name="Schartner C.M."/>
            <person name="Ralston E.J."/>
            <person name="Meyer B.J."/>
            <person name="Haag E.S."/>
        </authorList>
    </citation>
    <scope>NUCLEOTIDE SEQUENCE [LARGE SCALE GENOMIC DNA]</scope>
    <source>
        <strain evidence="4">JU1422</strain>
    </source>
</reference>
<dbReference type="PANTHER" id="PTHR44167">
    <property type="entry name" value="OVARIAN-SPECIFIC SERINE/THREONINE-PROTEIN KINASE LOK-RELATED"/>
    <property type="match status" value="1"/>
</dbReference>
<evidence type="ECO:0000256" key="1">
    <source>
        <dbReference type="PROSITE-ProRule" id="PRU10141"/>
    </source>
</evidence>
<sequence length="319" mass="36447">MAMMAGSGIPYWYPYINYMFLGPYLRKNPIRCYTEGTLINRRYCVESRLGYGSYATVFKVRDSFDNNAIYAAKVARKIDDNNGYFGKEVGALEKCVGLVHWPQMKTHFETPSYRVIILSLEGESMSAVLGRKPNKFFTNQNCLRISYALTTALRSLHGIGYIHRDLHHDNVMLKKVGEELVVRVIDLGQSTPSQPRQKCDFKATSTSYHVLIGKKYCERDDLVSSIYLIADVAGTQIFDTDKYSLIDAKKRFHESPSSFFSGEEKWMGHLIETFDKVDWDQKNPDMAPIWTIYKNAIPEVSPTSPIEFKEVCCGVIMVD</sequence>
<dbReference type="PROSITE" id="PS50011">
    <property type="entry name" value="PROTEIN_KINASE_DOM"/>
    <property type="match status" value="1"/>
</dbReference>
<dbReference type="SUPFAM" id="SSF56112">
    <property type="entry name" value="Protein kinase-like (PK-like)"/>
    <property type="match status" value="1"/>
</dbReference>
<comment type="caution">
    <text evidence="3">The sequence shown here is derived from an EMBL/GenBank/DDBJ whole genome shotgun (WGS) entry which is preliminary data.</text>
</comment>
<keyword evidence="4" id="KW-1185">Reference proteome</keyword>
<evidence type="ECO:0000313" key="3">
    <source>
        <dbReference type="EMBL" id="PIC19744.1"/>
    </source>
</evidence>
<dbReference type="GO" id="GO:0005737">
    <property type="term" value="C:cytoplasm"/>
    <property type="evidence" value="ECO:0007669"/>
    <property type="project" value="TreeGrafter"/>
</dbReference>
<protein>
    <recommendedName>
        <fullName evidence="2">Protein kinase domain-containing protein</fullName>
    </recommendedName>
</protein>
<accession>A0A2G5SXC6</accession>
<keyword evidence="1" id="KW-0547">Nucleotide-binding</keyword>
<dbReference type="GO" id="GO:0005524">
    <property type="term" value="F:ATP binding"/>
    <property type="evidence" value="ECO:0007669"/>
    <property type="project" value="UniProtKB-UniRule"/>
</dbReference>
<dbReference type="PANTHER" id="PTHR44167:SF18">
    <property type="entry name" value="PROTEIN KINASE DOMAIN-CONTAINING PROTEIN"/>
    <property type="match status" value="1"/>
</dbReference>
<dbReference type="STRING" id="1611254.A0A2G5SXC6"/>
<evidence type="ECO:0000313" key="4">
    <source>
        <dbReference type="Proteomes" id="UP000230233"/>
    </source>
</evidence>
<dbReference type="Gene3D" id="1.10.510.10">
    <property type="entry name" value="Transferase(Phosphotransferase) domain 1"/>
    <property type="match status" value="1"/>
</dbReference>
<keyword evidence="1" id="KW-0067">ATP-binding</keyword>
<dbReference type="GO" id="GO:0005634">
    <property type="term" value="C:nucleus"/>
    <property type="evidence" value="ECO:0007669"/>
    <property type="project" value="TreeGrafter"/>
</dbReference>
<dbReference type="InterPro" id="IPR017441">
    <property type="entry name" value="Protein_kinase_ATP_BS"/>
</dbReference>
<dbReference type="OrthoDB" id="5806932at2759"/>
<dbReference type="GO" id="GO:0004674">
    <property type="term" value="F:protein serine/threonine kinase activity"/>
    <property type="evidence" value="ECO:0007669"/>
    <property type="project" value="TreeGrafter"/>
</dbReference>
<dbReference type="SMART" id="SM00220">
    <property type="entry name" value="S_TKc"/>
    <property type="match status" value="1"/>
</dbReference>
<proteinExistence type="predicted"/>
<dbReference type="Gene3D" id="3.30.200.20">
    <property type="entry name" value="Phosphorylase Kinase, domain 1"/>
    <property type="match status" value="1"/>
</dbReference>
<dbReference type="InterPro" id="IPR000719">
    <property type="entry name" value="Prot_kinase_dom"/>
</dbReference>